<reference evidence="1 2" key="1">
    <citation type="submission" date="2017-12" db="EMBL/GenBank/DDBJ databases">
        <title>Anaerobic carbon monoxide metabolism by Pleomorphomonas carboxyditropha sp. nov., a new mesophilic hydrogenogenic carboxidotroph.</title>
        <authorList>
            <person name="Esquivel-Elizondo S."/>
            <person name="Krajmalnik-Brown R."/>
        </authorList>
    </citation>
    <scope>NUCLEOTIDE SEQUENCE [LARGE SCALE GENOMIC DNA]</scope>
    <source>
        <strain evidence="1 2">R5-392</strain>
    </source>
</reference>
<evidence type="ECO:0000313" key="1">
    <source>
        <dbReference type="EMBL" id="PKR90860.1"/>
    </source>
</evidence>
<evidence type="ECO:0000313" key="2">
    <source>
        <dbReference type="Proteomes" id="UP000233491"/>
    </source>
</evidence>
<comment type="caution">
    <text evidence="1">The sequence shown here is derived from an EMBL/GenBank/DDBJ whole genome shotgun (WGS) entry which is preliminary data.</text>
</comment>
<keyword evidence="2" id="KW-1185">Reference proteome</keyword>
<sequence length="371" mass="41082">MLTLEHGPIKVKHSERFLKWAEGYGGIALVPEGDLRRHLHAVVESVLAFHATMFERQIPGVFVETAILACDGVGGSCLELEPGRFFLGIFSGLINKLAAALASAELLCIAPDWAGKPGSDLGRVISRSIEADAEFRALAWLITRHEFVHLRFGHVGWLNSCVVHDENGSRIVGVTPLDRQTLEMDADSNATFDVAGDFLGLERISPTQFTLTEHGPYARERLLTRARVLGAAIYTHFRILEEESRVRWLPGMEQTNSRHPPTLVRFAITQSSVGTLALGLKPPQPGLVDDVLNSFIHGAVDRERFISATRGEEPVYSILAASCSKAVWRYQGHLIEHWRGLRRKLEPFVVGGFNLAPAQDWPDPPDDFCDP</sequence>
<dbReference type="AlphaFoldDB" id="A0A2N3M1V3"/>
<name>A0A2N3M1V3_9HYPH</name>
<gene>
    <name evidence="1" type="ORF">CXZ10_05790</name>
</gene>
<organism evidence="1 2">
    <name type="scientific">Pleomorphomonas diazotrophica</name>
    <dbReference type="NCBI Taxonomy" id="1166257"/>
    <lineage>
        <taxon>Bacteria</taxon>
        <taxon>Pseudomonadati</taxon>
        <taxon>Pseudomonadota</taxon>
        <taxon>Alphaproteobacteria</taxon>
        <taxon>Hyphomicrobiales</taxon>
        <taxon>Pleomorphomonadaceae</taxon>
        <taxon>Pleomorphomonas</taxon>
    </lineage>
</organism>
<protein>
    <submittedName>
        <fullName evidence="1">Uncharacterized protein</fullName>
    </submittedName>
</protein>
<dbReference type="RefSeq" id="WP_101288123.1">
    <property type="nucleotide sequence ID" value="NZ_FOUQ01000001.1"/>
</dbReference>
<accession>A0A2N3M1V3</accession>
<dbReference type="EMBL" id="PJNW01000002">
    <property type="protein sequence ID" value="PKR90860.1"/>
    <property type="molecule type" value="Genomic_DNA"/>
</dbReference>
<dbReference type="Proteomes" id="UP000233491">
    <property type="component" value="Unassembled WGS sequence"/>
</dbReference>
<proteinExistence type="predicted"/>